<evidence type="ECO:0000259" key="2">
    <source>
        <dbReference type="Pfam" id="PF05922"/>
    </source>
</evidence>
<proteinExistence type="predicted"/>
<comment type="caution">
    <text evidence="3">The sequence shown here is derived from an EMBL/GenBank/DDBJ whole genome shotgun (WGS) entry which is preliminary data.</text>
</comment>
<dbReference type="OrthoDB" id="2014869at2759"/>
<reference evidence="4" key="1">
    <citation type="journal article" date="2018" name="Gigascience">
        <title>Genome assembly of the Pink Ipe (Handroanthus impetiginosus, Bignoniaceae), a highly valued, ecologically keystone Neotropical timber forest tree.</title>
        <authorList>
            <person name="Silva-Junior O.B."/>
            <person name="Grattapaglia D."/>
            <person name="Novaes E."/>
            <person name="Collevatti R.G."/>
        </authorList>
    </citation>
    <scope>NUCLEOTIDE SEQUENCE [LARGE SCALE GENOMIC DNA]</scope>
    <source>
        <strain evidence="4">cv. UFG-1</strain>
    </source>
</reference>
<feature type="chain" id="PRO_5013916850" description="Inhibitor I9 domain-containing protein" evidence="1">
    <location>
        <begin position="28"/>
        <end position="101"/>
    </location>
</feature>
<keyword evidence="4" id="KW-1185">Reference proteome</keyword>
<dbReference type="AlphaFoldDB" id="A0A2G9HKH7"/>
<dbReference type="STRING" id="429701.A0A2G9HKH7"/>
<dbReference type="Proteomes" id="UP000231279">
    <property type="component" value="Unassembled WGS sequence"/>
</dbReference>
<gene>
    <name evidence="3" type="ORF">CDL12_09401</name>
</gene>
<dbReference type="EMBL" id="NKXS01001569">
    <property type="protein sequence ID" value="PIN17933.1"/>
    <property type="molecule type" value="Genomic_DNA"/>
</dbReference>
<dbReference type="FunFam" id="3.30.70.80:FF:000003">
    <property type="entry name" value="Subtilisin-like protease SBT1.9"/>
    <property type="match status" value="1"/>
</dbReference>
<feature type="domain" description="Inhibitor I9" evidence="2">
    <location>
        <begin position="31"/>
        <end position="100"/>
    </location>
</feature>
<dbReference type="Pfam" id="PF05922">
    <property type="entry name" value="Inhibitor_I9"/>
    <property type="match status" value="1"/>
</dbReference>
<evidence type="ECO:0000313" key="3">
    <source>
        <dbReference type="EMBL" id="PIN17933.1"/>
    </source>
</evidence>
<organism evidence="3 4">
    <name type="scientific">Handroanthus impetiginosus</name>
    <dbReference type="NCBI Taxonomy" id="429701"/>
    <lineage>
        <taxon>Eukaryota</taxon>
        <taxon>Viridiplantae</taxon>
        <taxon>Streptophyta</taxon>
        <taxon>Embryophyta</taxon>
        <taxon>Tracheophyta</taxon>
        <taxon>Spermatophyta</taxon>
        <taxon>Magnoliopsida</taxon>
        <taxon>eudicotyledons</taxon>
        <taxon>Gunneridae</taxon>
        <taxon>Pentapetalae</taxon>
        <taxon>asterids</taxon>
        <taxon>lamiids</taxon>
        <taxon>Lamiales</taxon>
        <taxon>Bignoniaceae</taxon>
        <taxon>Crescentiina</taxon>
        <taxon>Tabebuia alliance</taxon>
        <taxon>Handroanthus</taxon>
    </lineage>
</organism>
<evidence type="ECO:0000313" key="4">
    <source>
        <dbReference type="Proteomes" id="UP000231279"/>
    </source>
</evidence>
<feature type="signal peptide" evidence="1">
    <location>
        <begin position="1"/>
        <end position="27"/>
    </location>
</feature>
<evidence type="ECO:0000256" key="1">
    <source>
        <dbReference type="SAM" id="SignalP"/>
    </source>
</evidence>
<dbReference type="InterPro" id="IPR010259">
    <property type="entry name" value="S8pro/Inhibitor_I9"/>
</dbReference>
<dbReference type="Gene3D" id="3.30.70.80">
    <property type="entry name" value="Peptidase S8 propeptide/proteinase inhibitor I9"/>
    <property type="match status" value="1"/>
</dbReference>
<name>A0A2G9HKH7_9LAMI</name>
<accession>A0A2G9HKH7</accession>
<sequence length="101" mass="11431">MELLHAVPLILLSCFLLSDDVVTKSSAERSTYIVHMDKSLMPKAFSSHNYWYFSMLKSVKSAVRTLFDGHKTEPKLVLSYDNSFHGLAAVMSKHELVALKK</sequence>
<keyword evidence="1" id="KW-0732">Signal</keyword>
<dbReference type="InterPro" id="IPR037045">
    <property type="entry name" value="S8pro/Inhibitor_I9_sf"/>
</dbReference>
<protein>
    <recommendedName>
        <fullName evidence="2">Inhibitor I9 domain-containing protein</fullName>
    </recommendedName>
</protein>